<feature type="domain" description="DUF2007" evidence="1">
    <location>
        <begin position="13"/>
        <end position="73"/>
    </location>
</feature>
<proteinExistence type="predicted"/>
<keyword evidence="3" id="KW-1185">Reference proteome</keyword>
<dbReference type="Pfam" id="PF09413">
    <property type="entry name" value="DUF2007"/>
    <property type="match status" value="1"/>
</dbReference>
<evidence type="ECO:0000313" key="2">
    <source>
        <dbReference type="EMBL" id="MBK3516004.1"/>
    </source>
</evidence>
<sequence length="80" mass="9086">MKQSYDKQASVEVFSGTLWEAEMVRSLLEAAHIANFMKNSLLNVHMYEPIQSEGAKVIVLEKDKDEALQIVADYISNLKK</sequence>
<gene>
    <name evidence="2" type="ORF">JIV24_01545</name>
</gene>
<comment type="caution">
    <text evidence="2">The sequence shown here is derived from an EMBL/GenBank/DDBJ whole genome shotgun (WGS) entry which is preliminary data.</text>
</comment>
<evidence type="ECO:0000259" key="1">
    <source>
        <dbReference type="Pfam" id="PF09413"/>
    </source>
</evidence>
<dbReference type="RefSeq" id="WP_200463236.1">
    <property type="nucleotide sequence ID" value="NZ_JAENRR010000002.1"/>
</dbReference>
<dbReference type="EMBL" id="JAENRR010000002">
    <property type="protein sequence ID" value="MBK3516004.1"/>
    <property type="molecule type" value="Genomic_DNA"/>
</dbReference>
<evidence type="ECO:0000313" key="3">
    <source>
        <dbReference type="Proteomes" id="UP000605676"/>
    </source>
</evidence>
<accession>A0ABS1HFN5</accession>
<name>A0ABS1HFN5_9BACT</name>
<reference evidence="2 3" key="1">
    <citation type="submission" date="2021-01" db="EMBL/GenBank/DDBJ databases">
        <title>Carboxyliciviraga sp.nov., isolated from coastal sediments.</title>
        <authorList>
            <person name="Lu D."/>
            <person name="Zhang T."/>
        </authorList>
    </citation>
    <scope>NUCLEOTIDE SEQUENCE [LARGE SCALE GENOMIC DNA]</scope>
    <source>
        <strain evidence="2 3">N1Y132</strain>
    </source>
</reference>
<organism evidence="2 3">
    <name type="scientific">Carboxylicivirga marina</name>
    <dbReference type="NCBI Taxonomy" id="2800988"/>
    <lineage>
        <taxon>Bacteria</taxon>
        <taxon>Pseudomonadati</taxon>
        <taxon>Bacteroidota</taxon>
        <taxon>Bacteroidia</taxon>
        <taxon>Marinilabiliales</taxon>
        <taxon>Marinilabiliaceae</taxon>
        <taxon>Carboxylicivirga</taxon>
    </lineage>
</organism>
<dbReference type="InterPro" id="IPR018551">
    <property type="entry name" value="DUF2007"/>
</dbReference>
<dbReference type="Proteomes" id="UP000605676">
    <property type="component" value="Unassembled WGS sequence"/>
</dbReference>
<protein>
    <submittedName>
        <fullName evidence="2">DUF2007 domain-containing protein</fullName>
    </submittedName>
</protein>